<accession>A0ACC3NTQ8</accession>
<keyword evidence="2" id="KW-1185">Reference proteome</keyword>
<protein>
    <submittedName>
        <fullName evidence="1">Uncharacterized protein</fullName>
    </submittedName>
</protein>
<organism evidence="1 2">
    <name type="scientific">Vermiconidia calcicola</name>
    <dbReference type="NCBI Taxonomy" id="1690605"/>
    <lineage>
        <taxon>Eukaryota</taxon>
        <taxon>Fungi</taxon>
        <taxon>Dikarya</taxon>
        <taxon>Ascomycota</taxon>
        <taxon>Pezizomycotina</taxon>
        <taxon>Dothideomycetes</taxon>
        <taxon>Dothideomycetidae</taxon>
        <taxon>Mycosphaerellales</taxon>
        <taxon>Extremaceae</taxon>
        <taxon>Vermiconidia</taxon>
    </lineage>
</organism>
<proteinExistence type="predicted"/>
<comment type="caution">
    <text evidence="1">The sequence shown here is derived from an EMBL/GenBank/DDBJ whole genome shotgun (WGS) entry which is preliminary data.</text>
</comment>
<reference evidence="1" key="1">
    <citation type="submission" date="2023-07" db="EMBL/GenBank/DDBJ databases">
        <title>Black Yeasts Isolated from many extreme environments.</title>
        <authorList>
            <person name="Coleine C."/>
            <person name="Stajich J.E."/>
            <person name="Selbmann L."/>
        </authorList>
    </citation>
    <scope>NUCLEOTIDE SEQUENCE</scope>
    <source>
        <strain evidence="1">CCFEE 5714</strain>
    </source>
</reference>
<name>A0ACC3NTQ8_9PEZI</name>
<sequence>MPTTDMNNDNAACNPDETDNLRSGRIANYVLNIANGDPSTTSGTTPAAHRPTKSTPLTEANLQSHTAQEGARCGNGRVDNGRESSFPPCHDPVMRAWFLDREDWLSYYLSTAQSVTGGKEE</sequence>
<dbReference type="Proteomes" id="UP001281147">
    <property type="component" value="Unassembled WGS sequence"/>
</dbReference>
<gene>
    <name evidence="1" type="ORF">LTR37_002560</name>
</gene>
<evidence type="ECO:0000313" key="1">
    <source>
        <dbReference type="EMBL" id="KAK3722127.1"/>
    </source>
</evidence>
<dbReference type="EMBL" id="JAUTXU010000014">
    <property type="protein sequence ID" value="KAK3722127.1"/>
    <property type="molecule type" value="Genomic_DNA"/>
</dbReference>
<evidence type="ECO:0000313" key="2">
    <source>
        <dbReference type="Proteomes" id="UP001281147"/>
    </source>
</evidence>